<evidence type="ECO:0000256" key="1">
    <source>
        <dbReference type="ARBA" id="ARBA00004302"/>
    </source>
</evidence>
<dbReference type="PROSITE" id="PS51117">
    <property type="entry name" value="LAMININ_NTER"/>
    <property type="match status" value="1"/>
</dbReference>
<evidence type="ECO:0000256" key="6">
    <source>
        <dbReference type="ARBA" id="ARBA00022869"/>
    </source>
</evidence>
<dbReference type="SUPFAM" id="SSF57196">
    <property type="entry name" value="EGF/Laminin"/>
    <property type="match status" value="1"/>
</dbReference>
<dbReference type="Gene3D" id="2.10.25.10">
    <property type="entry name" value="Laminin"/>
    <property type="match status" value="1"/>
</dbReference>
<dbReference type="Pfam" id="PF00055">
    <property type="entry name" value="Laminin_N"/>
    <property type="match status" value="1"/>
</dbReference>
<dbReference type="InterPro" id="IPR050440">
    <property type="entry name" value="Laminin/Netrin_ECM"/>
</dbReference>
<dbReference type="PANTHER" id="PTHR10574:SF291">
    <property type="entry name" value="LAMININ SUBUNIT ALPHA-2"/>
    <property type="match status" value="1"/>
</dbReference>
<dbReference type="PROSITE" id="PS01248">
    <property type="entry name" value="EGF_LAM_1"/>
    <property type="match status" value="1"/>
</dbReference>
<keyword evidence="6" id="KW-0084">Basement membrane</keyword>
<dbReference type="GO" id="GO:0005604">
    <property type="term" value="C:basement membrane"/>
    <property type="evidence" value="ECO:0007669"/>
    <property type="project" value="UniProtKB-SubCell"/>
</dbReference>
<evidence type="ECO:0000256" key="5">
    <source>
        <dbReference type="ARBA" id="ARBA00022737"/>
    </source>
</evidence>
<dbReference type="FunFam" id="2.10.25.10:FF:000069">
    <property type="entry name" value="Laminin subunit alpha 1"/>
    <property type="match status" value="1"/>
</dbReference>
<evidence type="ECO:0000256" key="3">
    <source>
        <dbReference type="ARBA" id="ARBA00022530"/>
    </source>
</evidence>
<dbReference type="InterPro" id="IPR008211">
    <property type="entry name" value="Laminin_N"/>
</dbReference>
<evidence type="ECO:0000313" key="11">
    <source>
        <dbReference type="EMBL" id="KAK4824461.1"/>
    </source>
</evidence>
<proteinExistence type="predicted"/>
<dbReference type="GO" id="GO:0007411">
    <property type="term" value="P:axon guidance"/>
    <property type="evidence" value="ECO:0007669"/>
    <property type="project" value="TreeGrafter"/>
</dbReference>
<dbReference type="FunFam" id="2.60.120.260:FF:000450">
    <property type="entry name" value="Uncharacterized protein"/>
    <property type="match status" value="1"/>
</dbReference>
<reference evidence="11 12" key="1">
    <citation type="journal article" date="2023" name="J. Hered.">
        <title>Chromosome-level genome of the wood stork (Mycteria americana) provides insight into avian chromosome evolution.</title>
        <authorList>
            <person name="Flamio R. Jr."/>
            <person name="Ramstad K.M."/>
        </authorList>
    </citation>
    <scope>NUCLEOTIDE SEQUENCE [LARGE SCALE GENOMIC DNA]</scope>
    <source>
        <strain evidence="11">JAX WOST 10</strain>
    </source>
</reference>
<dbReference type="AlphaFoldDB" id="A0AAN7SAF6"/>
<dbReference type="SMART" id="SM00136">
    <property type="entry name" value="LamNT"/>
    <property type="match status" value="1"/>
</dbReference>
<keyword evidence="7" id="KW-1015">Disulfide bond</keyword>
<name>A0AAN7SAF6_MYCAM</name>
<dbReference type="Gene3D" id="2.60.120.260">
    <property type="entry name" value="Galactose-binding domain-like"/>
    <property type="match status" value="1"/>
</dbReference>
<dbReference type="EMBL" id="JAUNZN010000003">
    <property type="protein sequence ID" value="KAK4824461.1"/>
    <property type="molecule type" value="Genomic_DNA"/>
</dbReference>
<evidence type="ECO:0000313" key="12">
    <source>
        <dbReference type="Proteomes" id="UP001333110"/>
    </source>
</evidence>
<dbReference type="InterPro" id="IPR002049">
    <property type="entry name" value="LE_dom"/>
</dbReference>
<dbReference type="Proteomes" id="UP001333110">
    <property type="component" value="Unassembled WGS sequence"/>
</dbReference>
<dbReference type="GO" id="GO:0009887">
    <property type="term" value="P:animal organ morphogenesis"/>
    <property type="evidence" value="ECO:0007669"/>
    <property type="project" value="TreeGrafter"/>
</dbReference>
<dbReference type="GO" id="GO:0005576">
    <property type="term" value="C:extracellular region"/>
    <property type="evidence" value="ECO:0007669"/>
    <property type="project" value="UniProtKB-ARBA"/>
</dbReference>
<sequence>MMEGLEHLFHEEKLGELALVSLEKRRLRGDLINVYKYLKGGCKEDRARLCSVVPSDRTGGSGHKLKYRRFHLNIRKHFLTVRIHTSLINGRPSADDPSRVLLEFTSARFIRLRFQRIRTLNADLMMFAHKDPNEIDPIVTRRVATIYYYSIKDISVGGMCICSGHAKACPLDPVTNPVGIKFSCILRFSFDSLANYVPLHPCNCHGKTEECYYDQDVADRNQSLNIHGEYIGGGVCVNCTSHTGGINCETCVDGYFRPKGVLPDSPDPCQPCSCDPNGSLHDTCVKDEKHAKGDSTSLLHSWLLYLLPRYHSVGPSHGLPSFRKKICSTMGVLSGNIHLFLHGVLHGVQCGYLRHHGLLQGLEGNLCSGAWSTSSLSFSSDLL</sequence>
<dbReference type="PANTHER" id="PTHR10574">
    <property type="entry name" value="NETRIN/LAMININ-RELATED"/>
    <property type="match status" value="1"/>
</dbReference>
<dbReference type="CDD" id="cd00055">
    <property type="entry name" value="EGF_Lam"/>
    <property type="match status" value="1"/>
</dbReference>
<protein>
    <recommendedName>
        <fullName evidence="10">Laminin N-terminal domain-containing protein</fullName>
    </recommendedName>
</protein>
<keyword evidence="12" id="KW-1185">Reference proteome</keyword>
<keyword evidence="9" id="KW-0424">Laminin EGF-like domain</keyword>
<keyword evidence="3" id="KW-0272">Extracellular matrix</keyword>
<evidence type="ECO:0000256" key="7">
    <source>
        <dbReference type="ARBA" id="ARBA00023157"/>
    </source>
</evidence>
<dbReference type="GO" id="GO:0009888">
    <property type="term" value="P:tissue development"/>
    <property type="evidence" value="ECO:0007669"/>
    <property type="project" value="TreeGrafter"/>
</dbReference>
<evidence type="ECO:0000256" key="4">
    <source>
        <dbReference type="ARBA" id="ARBA00022729"/>
    </source>
</evidence>
<evidence type="ECO:0000256" key="2">
    <source>
        <dbReference type="ARBA" id="ARBA00022525"/>
    </source>
</evidence>
<evidence type="ECO:0000256" key="8">
    <source>
        <dbReference type="ARBA" id="ARBA00023180"/>
    </source>
</evidence>
<keyword evidence="2" id="KW-0964">Secreted</keyword>
<keyword evidence="8" id="KW-0325">Glycoprotein</keyword>
<keyword evidence="5" id="KW-0677">Repeat</keyword>
<keyword evidence="4" id="KW-0732">Signal</keyword>
<comment type="subcellular location">
    <subcellularLocation>
        <location evidence="1">Secreted</location>
        <location evidence="1">Extracellular space</location>
        <location evidence="1">Extracellular matrix</location>
        <location evidence="1">Basement membrane</location>
    </subcellularLocation>
</comment>
<feature type="domain" description="Laminin N-terminal" evidence="10">
    <location>
        <begin position="1"/>
        <end position="159"/>
    </location>
</feature>
<dbReference type="GO" id="GO:0005201">
    <property type="term" value="F:extracellular matrix structural constituent"/>
    <property type="evidence" value="ECO:0007669"/>
    <property type="project" value="TreeGrafter"/>
</dbReference>
<gene>
    <name evidence="11" type="ORF">QYF61_015839</name>
</gene>
<organism evidence="11 12">
    <name type="scientific">Mycteria americana</name>
    <name type="common">Wood stork</name>
    <dbReference type="NCBI Taxonomy" id="33587"/>
    <lineage>
        <taxon>Eukaryota</taxon>
        <taxon>Metazoa</taxon>
        <taxon>Chordata</taxon>
        <taxon>Craniata</taxon>
        <taxon>Vertebrata</taxon>
        <taxon>Euteleostomi</taxon>
        <taxon>Archelosauria</taxon>
        <taxon>Archosauria</taxon>
        <taxon>Dinosauria</taxon>
        <taxon>Saurischia</taxon>
        <taxon>Theropoda</taxon>
        <taxon>Coelurosauria</taxon>
        <taxon>Aves</taxon>
        <taxon>Neognathae</taxon>
        <taxon>Neoaves</taxon>
        <taxon>Aequornithes</taxon>
        <taxon>Ciconiiformes</taxon>
        <taxon>Ciconiidae</taxon>
        <taxon>Mycteria</taxon>
    </lineage>
</organism>
<accession>A0AAN7SAF6</accession>
<dbReference type="SMART" id="SM00180">
    <property type="entry name" value="EGF_Lam"/>
    <property type="match status" value="1"/>
</dbReference>
<comment type="caution">
    <text evidence="11">The sequence shown here is derived from an EMBL/GenBank/DDBJ whole genome shotgun (WGS) entry which is preliminary data.</text>
</comment>
<evidence type="ECO:0000256" key="9">
    <source>
        <dbReference type="ARBA" id="ARBA00023292"/>
    </source>
</evidence>
<evidence type="ECO:0000259" key="10">
    <source>
        <dbReference type="PROSITE" id="PS51117"/>
    </source>
</evidence>